<reference evidence="11" key="3">
    <citation type="submission" date="2021-06" db="EMBL/GenBank/DDBJ databases">
        <title>Genomic Description and Analysis of Intracellular Bacteria, Candidatus Berkiella cookevillensis and Candidatus Berkiella aquae.</title>
        <authorList>
            <person name="Kidane D.T."/>
            <person name="Mehari Y.T."/>
            <person name="Rice F.C."/>
            <person name="Arivett B.A."/>
            <person name="Farone A.L."/>
            <person name="Berk S.G."/>
            <person name="Farone M.B."/>
        </authorList>
    </citation>
    <scope>NUCLEOTIDE SEQUENCE</scope>
    <source>
        <strain evidence="11">CC99</strain>
    </source>
</reference>
<comment type="caution">
    <text evidence="10">The sequence shown here is derived from an EMBL/GenBank/DDBJ whole genome shotgun (WGS) entry which is preliminary data.</text>
</comment>
<dbReference type="SUPFAM" id="SSF82689">
    <property type="entry name" value="Mechanosensitive channel protein MscS (YggB), C-terminal domain"/>
    <property type="match status" value="1"/>
</dbReference>
<proteinExistence type="inferred from homology"/>
<accession>A0A0Q9YHC0</accession>
<keyword evidence="4 7" id="KW-0812">Transmembrane</keyword>
<dbReference type="EMBL" id="LKHV01000001">
    <property type="protein sequence ID" value="KRG19990.1"/>
    <property type="molecule type" value="Genomic_DNA"/>
</dbReference>
<comment type="subcellular location">
    <subcellularLocation>
        <location evidence="1">Cell membrane</location>
        <topology evidence="1">Multi-pass membrane protein</topology>
    </subcellularLocation>
</comment>
<dbReference type="GO" id="GO:0008381">
    <property type="term" value="F:mechanosensitive monoatomic ion channel activity"/>
    <property type="evidence" value="ECO:0007669"/>
    <property type="project" value="UniProtKB-ARBA"/>
</dbReference>
<dbReference type="EMBL" id="LKHV02000001">
    <property type="protein sequence ID" value="MCS5708433.1"/>
    <property type="molecule type" value="Genomic_DNA"/>
</dbReference>
<dbReference type="InterPro" id="IPR023408">
    <property type="entry name" value="MscS_beta-dom_sf"/>
</dbReference>
<dbReference type="PANTHER" id="PTHR30347:SF1">
    <property type="entry name" value="MECHANOSENSITIVE CHANNEL MSCK"/>
    <property type="match status" value="1"/>
</dbReference>
<evidence type="ECO:0000313" key="10">
    <source>
        <dbReference type="EMBL" id="KRG19990.1"/>
    </source>
</evidence>
<feature type="transmembrane region" description="Helical" evidence="7">
    <location>
        <begin position="448"/>
        <end position="471"/>
    </location>
</feature>
<feature type="transmembrane region" description="Helical" evidence="7">
    <location>
        <begin position="301"/>
        <end position="319"/>
    </location>
</feature>
<dbReference type="Pfam" id="PF21082">
    <property type="entry name" value="MS_channel_3rd"/>
    <property type="match status" value="1"/>
</dbReference>
<feature type="domain" description="Mechanosensitive ion channel MscS C-terminal" evidence="9">
    <location>
        <begin position="659"/>
        <end position="743"/>
    </location>
</feature>
<gene>
    <name evidence="10" type="primary">mscK</name>
    <name evidence="10" type="ORF">CC99x_00211</name>
    <name evidence="11" type="ORF">CC99x_005880</name>
</gene>
<dbReference type="Gene3D" id="3.30.70.100">
    <property type="match status" value="1"/>
</dbReference>
<reference evidence="11" key="2">
    <citation type="journal article" date="2016" name="Genome Announc.">
        <title>Draft Genome Sequences of Two Novel Amoeba-Resistant Intranuclear Bacteria, 'Candidatus Berkiella cookevillensis' and 'Candidatus Berkiella aquae'.</title>
        <authorList>
            <person name="Mehari Y.T."/>
            <person name="Arivett B.A."/>
            <person name="Farone A.L."/>
            <person name="Gunderson J.H."/>
            <person name="Farone M.B."/>
        </authorList>
    </citation>
    <scope>NUCLEOTIDE SEQUENCE</scope>
    <source>
        <strain evidence="11">CC99</strain>
    </source>
</reference>
<evidence type="ECO:0000259" key="9">
    <source>
        <dbReference type="Pfam" id="PF21082"/>
    </source>
</evidence>
<evidence type="ECO:0000256" key="5">
    <source>
        <dbReference type="ARBA" id="ARBA00022989"/>
    </source>
</evidence>
<dbReference type="InterPro" id="IPR011014">
    <property type="entry name" value="MscS_channel_TM-2"/>
</dbReference>
<name>A0A0Q9YHC0_9GAMM</name>
<evidence type="ECO:0000256" key="2">
    <source>
        <dbReference type="ARBA" id="ARBA00008017"/>
    </source>
</evidence>
<dbReference type="InterPro" id="IPR011066">
    <property type="entry name" value="MscS_channel_C_sf"/>
</dbReference>
<feature type="transmembrane region" description="Helical" evidence="7">
    <location>
        <begin position="403"/>
        <end position="427"/>
    </location>
</feature>
<keyword evidence="3" id="KW-1003">Cell membrane</keyword>
<dbReference type="Gene3D" id="2.30.30.60">
    <property type="match status" value="1"/>
</dbReference>
<keyword evidence="6 7" id="KW-0472">Membrane</keyword>
<evidence type="ECO:0000313" key="11">
    <source>
        <dbReference type="EMBL" id="MCS5708433.1"/>
    </source>
</evidence>
<feature type="transmembrane region" description="Helical" evidence="7">
    <location>
        <begin position="540"/>
        <end position="563"/>
    </location>
</feature>
<dbReference type="Proteomes" id="UP000051494">
    <property type="component" value="Unassembled WGS sequence"/>
</dbReference>
<reference evidence="10" key="1">
    <citation type="submission" date="2015-09" db="EMBL/GenBank/DDBJ databases">
        <title>Draft Genome Sequences of Two Novel Amoeba-resistant Intranuclear Bacteria, Candidatus Berkiella cookevillensis and Candidatus Berkiella aquae.</title>
        <authorList>
            <person name="Mehari Y.T."/>
            <person name="Arivett B.A."/>
            <person name="Farone A.L."/>
            <person name="Gunderson J.H."/>
            <person name="Farone M.B."/>
        </authorList>
    </citation>
    <scope>NUCLEOTIDE SEQUENCE [LARGE SCALE GENOMIC DNA]</scope>
    <source>
        <strain evidence="10">CC99</strain>
    </source>
</reference>
<feature type="domain" description="Mechanosensitive ion channel MscS" evidence="8">
    <location>
        <begin position="585"/>
        <end position="650"/>
    </location>
</feature>
<evidence type="ECO:0000256" key="1">
    <source>
        <dbReference type="ARBA" id="ARBA00004651"/>
    </source>
</evidence>
<evidence type="ECO:0000256" key="7">
    <source>
        <dbReference type="SAM" id="Phobius"/>
    </source>
</evidence>
<dbReference type="Pfam" id="PF00924">
    <property type="entry name" value="MS_channel_2nd"/>
    <property type="match status" value="1"/>
</dbReference>
<dbReference type="PANTHER" id="PTHR30347">
    <property type="entry name" value="POTASSIUM CHANNEL RELATED"/>
    <property type="match status" value="1"/>
</dbReference>
<evidence type="ECO:0000256" key="4">
    <source>
        <dbReference type="ARBA" id="ARBA00022692"/>
    </source>
</evidence>
<feature type="transmembrane region" description="Helical" evidence="7">
    <location>
        <begin position="259"/>
        <end position="281"/>
    </location>
</feature>
<keyword evidence="12" id="KW-1185">Reference proteome</keyword>
<dbReference type="SUPFAM" id="SSF82861">
    <property type="entry name" value="Mechanosensitive channel protein MscS (YggB), transmembrane region"/>
    <property type="match status" value="1"/>
</dbReference>
<dbReference type="InterPro" id="IPR049278">
    <property type="entry name" value="MS_channel_C"/>
</dbReference>
<feature type="transmembrane region" description="Helical" evidence="7">
    <location>
        <begin position="223"/>
        <end position="247"/>
    </location>
</feature>
<comment type="similarity">
    <text evidence="2">Belongs to the MscS (TC 1.A.23) family.</text>
</comment>
<evidence type="ECO:0000256" key="6">
    <source>
        <dbReference type="ARBA" id="ARBA00023136"/>
    </source>
</evidence>
<protein>
    <submittedName>
        <fullName evidence="10">Mechanosensitive channel MscK</fullName>
    </submittedName>
    <submittedName>
        <fullName evidence="11">Mechanosensitive ion channel</fullName>
    </submittedName>
</protein>
<evidence type="ECO:0000313" key="12">
    <source>
        <dbReference type="Proteomes" id="UP000051494"/>
    </source>
</evidence>
<organism evidence="10">
    <name type="scientific">Candidatus Berkiella cookevillensis</name>
    <dbReference type="NCBI Taxonomy" id="437022"/>
    <lineage>
        <taxon>Bacteria</taxon>
        <taxon>Pseudomonadati</taxon>
        <taxon>Pseudomonadota</taxon>
        <taxon>Gammaproteobacteria</taxon>
        <taxon>Candidatus Berkiellales</taxon>
        <taxon>Candidatus Berkiellaceae</taxon>
        <taxon>Candidatus Berkiella</taxon>
    </lineage>
</organism>
<dbReference type="SUPFAM" id="SSF50182">
    <property type="entry name" value="Sm-like ribonucleoproteins"/>
    <property type="match status" value="1"/>
</dbReference>
<dbReference type="GO" id="GO:0005886">
    <property type="term" value="C:plasma membrane"/>
    <property type="evidence" value="ECO:0007669"/>
    <property type="project" value="UniProtKB-SubCell"/>
</dbReference>
<feature type="transmembrane region" description="Helical" evidence="7">
    <location>
        <begin position="375"/>
        <end position="391"/>
    </location>
</feature>
<dbReference type="Gene3D" id="1.10.287.1260">
    <property type="match status" value="1"/>
</dbReference>
<dbReference type="OrthoDB" id="9799209at2"/>
<feature type="transmembrane region" description="Helical" evidence="7">
    <location>
        <begin position="500"/>
        <end position="519"/>
    </location>
</feature>
<dbReference type="AlphaFoldDB" id="A0A0Q9YHC0"/>
<dbReference type="STRING" id="437022.CC99x_00211"/>
<evidence type="ECO:0000259" key="8">
    <source>
        <dbReference type="Pfam" id="PF00924"/>
    </source>
</evidence>
<sequence>MMLKIDYKYFLLVPILSLIWGIGYAFDPHQANQFLDNLSITLSVEKLSAKELEKIQRDLIEQKKEAEICVEEKSKELTEINSQLPEANPNEDITLTADQQFLLTRKSEINDSLSACKLFSFRSNELLKAFSKEAKAIKKSFYFTRSDPLFEKLEKLPASFSEWMHSLESEDFYINIEITSYTYNDLILISIFLSITYLISLYIKSSLVIVSAHIKQKNNFEKYLSVFLHSLIRRITIILLLLTLLAYESVHDYLINYDLLFDHVLLLILLFFILQIGIDFIKSPAFSKNHFKTYKKSQLKIFTFSLNAMLLILLSKYFISEIDLLLPKQEIISAFSSALYYTAIAIVFSWIISCYLMLSAYFVKSPINKLLCKSLNYLFLISVLITQWNGYIPLSKYILKGVIYSLTSIVITVSLYLISISLLENIISQKYSWQKQVFKFLHFDKNSLMLELITLKLTIFLILWGGLIIYLNDFWTISDLWSIKLREYIFSGIIIAETKIQPIRIVFSLLFFSFFTLIIKLIKHQLQPKENSINKAAQEAYLIIFGYLGVALVLLFSLLIAGVDLKGLAIIAGALSFGIGFGLQNIFNNFISGLVLLLERPIKKGDRIHVGDKEGFVTEIGVRSTHIQTLEHSHVIVPNSDLISKEVKNYMLNNKRFRIKIDIVVQYNTAPLLVKELLLKVAMNHPEVIKEGSDEPLVFCLGYYDSALNFSLWCSIDNVNNKFIVRSDIYFSIDETFKEHAIKYAFSQTDLHIQEDAKLQLMHKNAPSAPE</sequence>
<feature type="transmembrane region" description="Helical" evidence="7">
    <location>
        <begin position="186"/>
        <end position="203"/>
    </location>
</feature>
<dbReference type="InterPro" id="IPR010920">
    <property type="entry name" value="LSM_dom_sf"/>
</dbReference>
<dbReference type="InterPro" id="IPR006685">
    <property type="entry name" value="MscS_channel_2nd"/>
</dbReference>
<dbReference type="InterPro" id="IPR052702">
    <property type="entry name" value="MscS-like_channel"/>
</dbReference>
<evidence type="ECO:0000256" key="3">
    <source>
        <dbReference type="ARBA" id="ARBA00022475"/>
    </source>
</evidence>
<feature type="transmembrane region" description="Helical" evidence="7">
    <location>
        <begin position="339"/>
        <end position="363"/>
    </location>
</feature>
<dbReference type="RefSeq" id="WP_083477252.1">
    <property type="nucleotide sequence ID" value="NZ_LKHV02000001.1"/>
</dbReference>
<keyword evidence="5 7" id="KW-1133">Transmembrane helix</keyword>
<feature type="transmembrane region" description="Helical" evidence="7">
    <location>
        <begin position="569"/>
        <end position="598"/>
    </location>
</feature>